<evidence type="ECO:0000313" key="3">
    <source>
        <dbReference type="EMBL" id="EXI63669.1"/>
    </source>
</evidence>
<proteinExistence type="predicted"/>
<comment type="caution">
    <text evidence="3">The sequence shown here is derived from an EMBL/GenBank/DDBJ whole genome shotgun (WGS) entry which is preliminary data.</text>
</comment>
<feature type="signal peptide" evidence="2">
    <location>
        <begin position="1"/>
        <end position="30"/>
    </location>
</feature>
<protein>
    <submittedName>
        <fullName evidence="3">Uncharacterized protein</fullName>
    </submittedName>
</protein>
<dbReference type="PATRIC" id="fig|1454001.3.peg.3970"/>
<gene>
    <name evidence="3" type="ORF">AW08_03935</name>
</gene>
<keyword evidence="1" id="KW-0175">Coiled coil</keyword>
<evidence type="ECO:0000256" key="1">
    <source>
        <dbReference type="SAM" id="Coils"/>
    </source>
</evidence>
<feature type="chain" id="PRO_5001461565" evidence="2">
    <location>
        <begin position="31"/>
        <end position="153"/>
    </location>
</feature>
<sequence length="153" mass="17637">MTTRPIRLARGALHATLVLAVVATSLPAAAGNWGARREFREGMREIARERREMRREILSSGSRAEARREYREGMREIARERREMRREVRREVRYGRWDRDRDRRGDIVAGVVLGAVIAAAVRGSTPSPPAPGLCWYWSDSYQENGYWDRCGAY</sequence>
<keyword evidence="2" id="KW-0732">Signal</keyword>
<reference evidence="3" key="1">
    <citation type="submission" date="2014-02" db="EMBL/GenBank/DDBJ databases">
        <title>Expanding our view of genomic diversity in Candidatus Accumulibacter clades.</title>
        <authorList>
            <person name="Skennerton C.T."/>
            <person name="Barr J.J."/>
            <person name="Slater F.R."/>
            <person name="Bond P.L."/>
            <person name="Tyson G.W."/>
        </authorList>
    </citation>
    <scope>NUCLEOTIDE SEQUENCE [LARGE SCALE GENOMIC DNA]</scope>
</reference>
<dbReference type="EMBL" id="JFAX01000057">
    <property type="protein sequence ID" value="EXI63669.1"/>
    <property type="molecule type" value="Genomic_DNA"/>
</dbReference>
<dbReference type="AlphaFoldDB" id="A0A011PBE6"/>
<organism evidence="3 4">
    <name type="scientific">Candidatus Accumulibacter adjunctus</name>
    <dbReference type="NCBI Taxonomy" id="1454001"/>
    <lineage>
        <taxon>Bacteria</taxon>
        <taxon>Pseudomonadati</taxon>
        <taxon>Pseudomonadota</taxon>
        <taxon>Betaproteobacteria</taxon>
        <taxon>Candidatus Accumulibacter</taxon>
    </lineage>
</organism>
<accession>A0A011PBE6</accession>
<evidence type="ECO:0000313" key="4">
    <source>
        <dbReference type="Proteomes" id="UP000020218"/>
    </source>
</evidence>
<feature type="coiled-coil region" evidence="1">
    <location>
        <begin position="36"/>
        <end position="87"/>
    </location>
</feature>
<name>A0A011PBE6_9PROT</name>
<dbReference type="STRING" id="1454001.AW08_03935"/>
<keyword evidence="4" id="KW-1185">Reference proteome</keyword>
<dbReference type="Proteomes" id="UP000020218">
    <property type="component" value="Unassembled WGS sequence"/>
</dbReference>
<evidence type="ECO:0000256" key="2">
    <source>
        <dbReference type="SAM" id="SignalP"/>
    </source>
</evidence>